<dbReference type="InterPro" id="IPR027944">
    <property type="entry name" value="SEO_C"/>
</dbReference>
<dbReference type="InterPro" id="IPR027942">
    <property type="entry name" value="SEO_N"/>
</dbReference>
<feature type="domain" description="Sieve element occlusion N-terminal" evidence="1">
    <location>
        <begin position="14"/>
        <end position="309"/>
    </location>
</feature>
<organism evidence="3 4">
    <name type="scientific">Elaeis guineensis var. tenera</name>
    <name type="common">Oil palm</name>
    <dbReference type="NCBI Taxonomy" id="51953"/>
    <lineage>
        <taxon>Eukaryota</taxon>
        <taxon>Viridiplantae</taxon>
        <taxon>Streptophyta</taxon>
        <taxon>Embryophyta</taxon>
        <taxon>Tracheophyta</taxon>
        <taxon>Spermatophyta</taxon>
        <taxon>Magnoliopsida</taxon>
        <taxon>Liliopsida</taxon>
        <taxon>Arecaceae</taxon>
        <taxon>Arecoideae</taxon>
        <taxon>Cocoseae</taxon>
        <taxon>Elaeidinae</taxon>
        <taxon>Elaeis</taxon>
    </lineage>
</organism>
<sequence>MQSNSTSAHFLSSHEDVLMKKILQTHEPDDYHVDSAPLLHLAENIIHNITMPCVVKSGTKSVQEDPNGRQDTGIVRSIKQLGQTIHLISREMLRYSSMDRSLHATTMAVLELLGKHSWSTKLVIVLAAVATSFGDFWLITQLYPTNPLALSIASMKGLRNKIEVTKSLEQKLKAFRYLVEKMVSVTKCMVEFEMLPMQYTTLDYDAMAAMKTQIHIASYWVIRSSVACTSQITSLIVLSFEQVHNKIDLIVLNQFYRHTSTITATWELWSSARKVSDMDNFLKKQFNIFHQQIENKINSGLSHLFEEVHLDNQKVLSTLFALKDDYPLRDYRSEEKVGVVVLRNKEVILFISTLTIKLEKLLLIIQQLQNHPQNESEKPFVIVWVPIVFSIPWSDAEERAFKKMANIMPWYSLYEPSKLSLSVTKFIQEMWHFQGDPIMVVLDTKGKVTSLNAMDMISIWGPKAYPFSVSREQELWEEQNWTIEFLLDDIDPLISYWMQDGRIICLYGSNNIGWVQDLTSQIKDITRAGILLELIYVGSSYDEDTRDILSTIIKEKLSSYLPQTTISIFWLRLESILSSKLRLGNTDKSDFIMNEVKSLLSFESSKKGWLLISKGSSTEILKLYGNKVLELLSLFQVWGHKVRKWGFMGAIRKALDPPSVIDHCNYYSITPYTEDLNEKISLCKKCKCPMEKNFMYQCKINT</sequence>
<name>A0A8N4EPR8_ELAGV</name>
<dbReference type="RefSeq" id="XP_029116687.1">
    <property type="nucleotide sequence ID" value="XM_029260854.1"/>
</dbReference>
<dbReference type="GO" id="GO:0010088">
    <property type="term" value="P:phloem development"/>
    <property type="evidence" value="ECO:0007669"/>
    <property type="project" value="InterPro"/>
</dbReference>
<feature type="domain" description="Sieve element occlusion C-terminal" evidence="2">
    <location>
        <begin position="470"/>
        <end position="699"/>
    </location>
</feature>
<evidence type="ECO:0000313" key="4">
    <source>
        <dbReference type="RefSeq" id="XP_029116687.1"/>
    </source>
</evidence>
<accession>A0A8N4EPR8</accession>
<evidence type="ECO:0000313" key="3">
    <source>
        <dbReference type="Proteomes" id="UP000504607"/>
    </source>
</evidence>
<proteinExistence type="predicted"/>
<dbReference type="OrthoDB" id="1670392at2759"/>
<dbReference type="InterPro" id="IPR039299">
    <property type="entry name" value="SEOA"/>
</dbReference>
<protein>
    <submittedName>
        <fullName evidence="4">Protein SIEVE ELEMENT OCCLUSION C</fullName>
    </submittedName>
</protein>
<evidence type="ECO:0000259" key="2">
    <source>
        <dbReference type="Pfam" id="PF14577"/>
    </source>
</evidence>
<dbReference type="AlphaFoldDB" id="A0A8N4EPR8"/>
<dbReference type="PANTHER" id="PTHR33232">
    <property type="entry name" value="PROTEIN SIEVE ELEMENT OCCLUSION B-LIKE"/>
    <property type="match status" value="1"/>
</dbReference>
<keyword evidence="3" id="KW-1185">Reference proteome</keyword>
<dbReference type="PANTHER" id="PTHR33232:SF11">
    <property type="entry name" value="PROTEIN SIEVE ELEMENT OCCLUSION C"/>
    <property type="match status" value="1"/>
</dbReference>
<reference evidence="4" key="1">
    <citation type="submission" date="2025-08" db="UniProtKB">
        <authorList>
            <consortium name="RefSeq"/>
        </authorList>
    </citation>
    <scope>IDENTIFICATION</scope>
</reference>
<evidence type="ECO:0000259" key="1">
    <source>
        <dbReference type="Pfam" id="PF14576"/>
    </source>
</evidence>
<gene>
    <name evidence="4" type="primary">LOC105031937</name>
</gene>
<dbReference type="Proteomes" id="UP000504607">
    <property type="component" value="Unplaced"/>
</dbReference>
<dbReference type="Pfam" id="PF14577">
    <property type="entry name" value="SEO_C"/>
    <property type="match status" value="1"/>
</dbReference>
<dbReference type="Pfam" id="PF14576">
    <property type="entry name" value="SEO_N"/>
    <property type="match status" value="1"/>
</dbReference>